<organism evidence="7 8">
    <name type="scientific">Pichia kluyveri</name>
    <name type="common">Yeast</name>
    <dbReference type="NCBI Taxonomy" id="36015"/>
    <lineage>
        <taxon>Eukaryota</taxon>
        <taxon>Fungi</taxon>
        <taxon>Dikarya</taxon>
        <taxon>Ascomycota</taxon>
        <taxon>Saccharomycotina</taxon>
        <taxon>Pichiomycetes</taxon>
        <taxon>Pichiales</taxon>
        <taxon>Pichiaceae</taxon>
        <taxon>Pichia</taxon>
    </lineage>
</organism>
<keyword evidence="3 4" id="KW-0539">Nucleus</keyword>
<feature type="compositionally biased region" description="Polar residues" evidence="5">
    <location>
        <begin position="189"/>
        <end position="198"/>
    </location>
</feature>
<dbReference type="Gene3D" id="1.10.30.10">
    <property type="entry name" value="High mobility group box domain"/>
    <property type="match status" value="1"/>
</dbReference>
<comment type="caution">
    <text evidence="7">The sequence shown here is derived from an EMBL/GenBank/DDBJ whole genome shotgun (WGS) entry which is preliminary data.</text>
</comment>
<dbReference type="GO" id="GO:0003677">
    <property type="term" value="F:DNA binding"/>
    <property type="evidence" value="ECO:0007669"/>
    <property type="project" value="UniProtKB-UniRule"/>
</dbReference>
<dbReference type="InterPro" id="IPR036910">
    <property type="entry name" value="HMG_box_dom_sf"/>
</dbReference>
<feature type="domain" description="HMG box" evidence="6">
    <location>
        <begin position="225"/>
        <end position="296"/>
    </location>
</feature>
<dbReference type="InterPro" id="IPR009071">
    <property type="entry name" value="HMG_box_dom"/>
</dbReference>
<feature type="region of interest" description="Disordered" evidence="5">
    <location>
        <begin position="352"/>
        <end position="472"/>
    </location>
</feature>
<evidence type="ECO:0000259" key="6">
    <source>
        <dbReference type="PROSITE" id="PS50118"/>
    </source>
</evidence>
<dbReference type="AlphaFoldDB" id="A0AAV5R430"/>
<evidence type="ECO:0000313" key="7">
    <source>
        <dbReference type="EMBL" id="GMM45953.1"/>
    </source>
</evidence>
<dbReference type="GO" id="GO:0005634">
    <property type="term" value="C:nucleus"/>
    <property type="evidence" value="ECO:0007669"/>
    <property type="project" value="UniProtKB-SubCell"/>
</dbReference>
<dbReference type="PANTHER" id="PTHR48112">
    <property type="entry name" value="HIGH MOBILITY GROUP PROTEIN DSP1"/>
    <property type="match status" value="1"/>
</dbReference>
<dbReference type="SMART" id="SM00398">
    <property type="entry name" value="HMG"/>
    <property type="match status" value="1"/>
</dbReference>
<dbReference type="Proteomes" id="UP001378960">
    <property type="component" value="Unassembled WGS sequence"/>
</dbReference>
<feature type="compositionally biased region" description="Polar residues" evidence="5">
    <location>
        <begin position="399"/>
        <end position="408"/>
    </location>
</feature>
<feature type="compositionally biased region" description="Acidic residues" evidence="5">
    <location>
        <begin position="409"/>
        <end position="435"/>
    </location>
</feature>
<evidence type="ECO:0000256" key="3">
    <source>
        <dbReference type="ARBA" id="ARBA00023242"/>
    </source>
</evidence>
<sequence length="472" mass="53527">MTEETPLVHILPNTMDHVHESENVADLKKVAEDSLRDETIENDSQFDDGFKDGNNSKNYKQITPFETEALRLKQKCKDLKQKIIDIEAQNQIRAIGVSRAKDSISRLRFEYSLLLEFIEQKSTTLGFPDLKKVKPTDINADSVQSLTLDDLSTLLAKTPLELSNIKKLLPNELGDLISQRQQQYIDSISSNEPTTSTGRNRRKRVVSTIANNPPAKKKVRDPREPKRPTNAYLFFCESQRESIKAEWAQNHPNEHLDLSKAMTEVWRNMKEAEKRPYFIMYEKDKERYQKAYEVFADLKEKERLATMEELKSSVGGNDDIASSVEPENILSAASDGETSQIDSIIDAAKDSLVNVDEENDDDLEDDIGDDITKENGIYDRENSVLSFDQTDNDIPDSEGPNTEPNSETVYDDDVNDVLDDVDNEDDNDVENDENPNTDVTDQPQDNNIEDNVEDEGSQVLKSEPDILADDAN</sequence>
<feature type="compositionally biased region" description="Acidic residues" evidence="5">
    <location>
        <begin position="355"/>
        <end position="369"/>
    </location>
</feature>
<feature type="compositionally biased region" description="Basic and acidic residues" evidence="5">
    <location>
        <begin position="370"/>
        <end position="382"/>
    </location>
</feature>
<dbReference type="Pfam" id="PF00505">
    <property type="entry name" value="HMG_box"/>
    <property type="match status" value="1"/>
</dbReference>
<dbReference type="EMBL" id="BTGB01000003">
    <property type="protein sequence ID" value="GMM45953.1"/>
    <property type="molecule type" value="Genomic_DNA"/>
</dbReference>
<evidence type="ECO:0000256" key="4">
    <source>
        <dbReference type="PROSITE-ProRule" id="PRU00267"/>
    </source>
</evidence>
<dbReference type="Pfam" id="PF24245">
    <property type="entry name" value="INO80F"/>
    <property type="match status" value="1"/>
</dbReference>
<accession>A0AAV5R430</accession>
<dbReference type="PROSITE" id="PS50118">
    <property type="entry name" value="HMG_BOX_2"/>
    <property type="match status" value="1"/>
</dbReference>
<evidence type="ECO:0000313" key="8">
    <source>
        <dbReference type="Proteomes" id="UP001378960"/>
    </source>
</evidence>
<dbReference type="SUPFAM" id="SSF47095">
    <property type="entry name" value="HMG-box"/>
    <property type="match status" value="1"/>
</dbReference>
<protein>
    <submittedName>
        <fullName evidence="7">Nhp10 protein</fullName>
    </submittedName>
</protein>
<evidence type="ECO:0000256" key="1">
    <source>
        <dbReference type="ARBA" id="ARBA00004123"/>
    </source>
</evidence>
<dbReference type="CDD" id="cd22016">
    <property type="entry name" value="HMG-box_NHP10-like"/>
    <property type="match status" value="1"/>
</dbReference>
<dbReference type="PANTHER" id="PTHR48112:SF22">
    <property type="entry name" value="MITOCHONDRIAL TRANSCRIPTION FACTOR A, ISOFORM B"/>
    <property type="match status" value="1"/>
</dbReference>
<keyword evidence="2 4" id="KW-0238">DNA-binding</keyword>
<feature type="DNA-binding region" description="HMG box" evidence="4">
    <location>
        <begin position="225"/>
        <end position="296"/>
    </location>
</feature>
<reference evidence="7 8" key="1">
    <citation type="journal article" date="2023" name="Elife">
        <title>Identification of key yeast species and microbe-microbe interactions impacting larval growth of Drosophila in the wild.</title>
        <authorList>
            <person name="Mure A."/>
            <person name="Sugiura Y."/>
            <person name="Maeda R."/>
            <person name="Honda K."/>
            <person name="Sakurai N."/>
            <person name="Takahashi Y."/>
            <person name="Watada M."/>
            <person name="Katoh T."/>
            <person name="Gotoh A."/>
            <person name="Gotoh Y."/>
            <person name="Taniguchi I."/>
            <person name="Nakamura K."/>
            <person name="Hayashi T."/>
            <person name="Katayama T."/>
            <person name="Uemura T."/>
            <person name="Hattori Y."/>
        </authorList>
    </citation>
    <scope>NUCLEOTIDE SEQUENCE [LARGE SCALE GENOMIC DNA]</scope>
    <source>
        <strain evidence="7 8">PK-24</strain>
    </source>
</reference>
<feature type="region of interest" description="Disordered" evidence="5">
    <location>
        <begin position="189"/>
        <end position="226"/>
    </location>
</feature>
<proteinExistence type="predicted"/>
<evidence type="ECO:0000256" key="5">
    <source>
        <dbReference type="SAM" id="MobiDB-lite"/>
    </source>
</evidence>
<dbReference type="InterPro" id="IPR056513">
    <property type="entry name" value="INO80F"/>
</dbReference>
<keyword evidence="8" id="KW-1185">Reference proteome</keyword>
<evidence type="ECO:0000256" key="2">
    <source>
        <dbReference type="ARBA" id="ARBA00023125"/>
    </source>
</evidence>
<dbReference type="InterPro" id="IPR050342">
    <property type="entry name" value="HMGB"/>
</dbReference>
<feature type="compositionally biased region" description="Acidic residues" evidence="5">
    <location>
        <begin position="447"/>
        <end position="456"/>
    </location>
</feature>
<comment type="subcellular location">
    <subcellularLocation>
        <location evidence="1">Nucleus</location>
    </subcellularLocation>
</comment>
<name>A0AAV5R430_PICKL</name>
<gene>
    <name evidence="7" type="ORF">DAPK24_025280</name>
</gene>